<dbReference type="AlphaFoldDB" id="X6N5N2"/>
<reference evidence="1 2" key="1">
    <citation type="journal article" date="2013" name="Curr. Biol.">
        <title>The Genome of the Foraminiferan Reticulomyxa filosa.</title>
        <authorList>
            <person name="Glockner G."/>
            <person name="Hulsmann N."/>
            <person name="Schleicher M."/>
            <person name="Noegel A.A."/>
            <person name="Eichinger L."/>
            <person name="Gallinger C."/>
            <person name="Pawlowski J."/>
            <person name="Sierra R."/>
            <person name="Euteneuer U."/>
            <person name="Pillet L."/>
            <person name="Moustafa A."/>
            <person name="Platzer M."/>
            <person name="Groth M."/>
            <person name="Szafranski K."/>
            <person name="Schliwa M."/>
        </authorList>
    </citation>
    <scope>NUCLEOTIDE SEQUENCE [LARGE SCALE GENOMIC DNA]</scope>
</reference>
<proteinExistence type="predicted"/>
<comment type="caution">
    <text evidence="1">The sequence shown here is derived from an EMBL/GenBank/DDBJ whole genome shotgun (WGS) entry which is preliminary data.</text>
</comment>
<sequence>MEGNEYKIDIFDVSFTSDEQCSRSFSPYTSFSLELPCKRRRIISTAGVSTTNTVSTVGSAETNMLAVRRQLEYEEMRAQCQKERRQNINYLRHLDEYAFSHRYKPKWAETSKEKIHSSPSTCDDQTVDLFLYYKQNILSTTIQSTTSASKAFKIQHMQKTALYLCLLLVEVKGKKKNGYKNDGIVYVNIESLTGSDNECIYELLNELYLCLSPLLWFTICLKKVEMDNPSELEENRVDTIFKELLAYQAQKKHNLHIRKKDVELYVKFTSHILINVFDLLRIFLSITVDNVDIFKTWLKRTEKNNKKHIHTFLKSMLDECLQYFDIIATKPLSYPTDENECDIDYLDLTLEYSPHTSHNRGDDKEKQHNKILLFKKNCHY</sequence>
<keyword evidence="2" id="KW-1185">Reference proteome</keyword>
<dbReference type="EMBL" id="ASPP01011983">
    <property type="protein sequence ID" value="ETO21054.1"/>
    <property type="molecule type" value="Genomic_DNA"/>
</dbReference>
<gene>
    <name evidence="1" type="ORF">RFI_16148</name>
</gene>
<evidence type="ECO:0000313" key="1">
    <source>
        <dbReference type="EMBL" id="ETO21054.1"/>
    </source>
</evidence>
<name>X6N5N2_RETFI</name>
<dbReference type="Proteomes" id="UP000023152">
    <property type="component" value="Unassembled WGS sequence"/>
</dbReference>
<protein>
    <submittedName>
        <fullName evidence="1">Uncharacterized protein</fullName>
    </submittedName>
</protein>
<organism evidence="1 2">
    <name type="scientific">Reticulomyxa filosa</name>
    <dbReference type="NCBI Taxonomy" id="46433"/>
    <lineage>
        <taxon>Eukaryota</taxon>
        <taxon>Sar</taxon>
        <taxon>Rhizaria</taxon>
        <taxon>Retaria</taxon>
        <taxon>Foraminifera</taxon>
        <taxon>Monothalamids</taxon>
        <taxon>Reticulomyxidae</taxon>
        <taxon>Reticulomyxa</taxon>
    </lineage>
</organism>
<evidence type="ECO:0000313" key="2">
    <source>
        <dbReference type="Proteomes" id="UP000023152"/>
    </source>
</evidence>
<accession>X6N5N2</accession>